<evidence type="ECO:0000259" key="4">
    <source>
        <dbReference type="PROSITE" id="PS50090"/>
    </source>
</evidence>
<dbReference type="PROSITE" id="PS51294">
    <property type="entry name" value="HTH_MYB"/>
    <property type="match status" value="1"/>
</dbReference>
<evidence type="ECO:0000256" key="3">
    <source>
        <dbReference type="SAM" id="MobiDB-lite"/>
    </source>
</evidence>
<keyword evidence="7" id="KW-0808">Transferase</keyword>
<dbReference type="InterPro" id="IPR055315">
    <property type="entry name" value="Cramped-like"/>
</dbReference>
<dbReference type="InterPro" id="IPR017930">
    <property type="entry name" value="Myb_dom"/>
</dbReference>
<protein>
    <submittedName>
        <fullName evidence="7">TSL-kinase interacting protein 1</fullName>
    </submittedName>
</protein>
<dbReference type="InterPro" id="IPR001005">
    <property type="entry name" value="SANT/Myb"/>
</dbReference>
<evidence type="ECO:0000259" key="6">
    <source>
        <dbReference type="PROSITE" id="PS51294"/>
    </source>
</evidence>
<dbReference type="AlphaFoldDB" id="A0A317YDS7"/>
<reference evidence="7" key="1">
    <citation type="journal article" date="2018" name="Nat. Genet.">
        <title>Extensive intraspecific gene order and gene structural variations between Mo17 and other maize genomes.</title>
        <authorList>
            <person name="Sun S."/>
            <person name="Zhou Y."/>
            <person name="Chen J."/>
            <person name="Shi J."/>
            <person name="Zhao H."/>
            <person name="Zhao H."/>
            <person name="Song W."/>
            <person name="Zhang M."/>
            <person name="Cui Y."/>
            <person name="Dong X."/>
            <person name="Liu H."/>
            <person name="Ma X."/>
            <person name="Jiao Y."/>
            <person name="Wang B."/>
            <person name="Wei X."/>
            <person name="Stein J.C."/>
            <person name="Glaubitz J.C."/>
            <person name="Lu F."/>
            <person name="Yu G."/>
            <person name="Liang C."/>
            <person name="Fengler K."/>
            <person name="Li B."/>
            <person name="Rafalski A."/>
            <person name="Schnable P.S."/>
            <person name="Ware D.H."/>
            <person name="Buckler E.S."/>
            <person name="Lai J."/>
        </authorList>
    </citation>
    <scope>NUCLEOTIDE SEQUENCE [LARGE SCALE GENOMIC DNA]</scope>
    <source>
        <tissue evidence="7">Seedling</tissue>
    </source>
</reference>
<dbReference type="InterPro" id="IPR009057">
    <property type="entry name" value="Homeodomain-like_sf"/>
</dbReference>
<comment type="caution">
    <text evidence="7">The sequence shown here is derived from an EMBL/GenBank/DDBJ whole genome shotgun (WGS) entry which is preliminary data.</text>
</comment>
<keyword evidence="2" id="KW-0539">Nucleus</keyword>
<feature type="region of interest" description="Disordered" evidence="3">
    <location>
        <begin position="597"/>
        <end position="660"/>
    </location>
</feature>
<dbReference type="Pfam" id="PF00249">
    <property type="entry name" value="Myb_DNA-binding"/>
    <property type="match status" value="1"/>
</dbReference>
<dbReference type="GO" id="GO:0003682">
    <property type="term" value="F:chromatin binding"/>
    <property type="evidence" value="ECO:0007669"/>
    <property type="project" value="InterPro"/>
</dbReference>
<accession>A0A317YDS7</accession>
<name>A0A317YDS7_MAIZE</name>
<dbReference type="CDD" id="cd00167">
    <property type="entry name" value="SANT"/>
    <property type="match status" value="1"/>
</dbReference>
<feature type="compositionally biased region" description="Polar residues" evidence="3">
    <location>
        <begin position="597"/>
        <end position="618"/>
    </location>
</feature>
<dbReference type="GO" id="GO:0016301">
    <property type="term" value="F:kinase activity"/>
    <property type="evidence" value="ECO:0007669"/>
    <property type="project" value="UniProtKB-KW"/>
</dbReference>
<dbReference type="PANTHER" id="PTHR21677">
    <property type="entry name" value="CRAMPED PROTEIN"/>
    <property type="match status" value="1"/>
</dbReference>
<dbReference type="SUPFAM" id="SSF46689">
    <property type="entry name" value="Homeodomain-like"/>
    <property type="match status" value="1"/>
</dbReference>
<feature type="compositionally biased region" description="Basic and acidic residues" evidence="3">
    <location>
        <begin position="645"/>
        <end position="660"/>
    </location>
</feature>
<organism evidence="7">
    <name type="scientific">Zea mays</name>
    <name type="common">Maize</name>
    <dbReference type="NCBI Taxonomy" id="4577"/>
    <lineage>
        <taxon>Eukaryota</taxon>
        <taxon>Viridiplantae</taxon>
        <taxon>Streptophyta</taxon>
        <taxon>Embryophyta</taxon>
        <taxon>Tracheophyta</taxon>
        <taxon>Spermatophyta</taxon>
        <taxon>Magnoliopsida</taxon>
        <taxon>Liliopsida</taxon>
        <taxon>Poales</taxon>
        <taxon>Poaceae</taxon>
        <taxon>PACMAD clade</taxon>
        <taxon>Panicoideae</taxon>
        <taxon>Andropogonodae</taxon>
        <taxon>Andropogoneae</taxon>
        <taxon>Tripsacinae</taxon>
        <taxon>Zea</taxon>
    </lineage>
</organism>
<dbReference type="PANTHER" id="PTHR21677:SF1">
    <property type="entry name" value="PROTEIN CRAMPED-LIKE"/>
    <property type="match status" value="1"/>
</dbReference>
<feature type="domain" description="Myb-like" evidence="4">
    <location>
        <begin position="109"/>
        <end position="159"/>
    </location>
</feature>
<dbReference type="FunFam" id="1.10.10.60:FF:000287">
    <property type="entry name" value="TSL-kinase interacting protein 1"/>
    <property type="match status" value="1"/>
</dbReference>
<feature type="domain" description="SANT" evidence="5">
    <location>
        <begin position="117"/>
        <end position="163"/>
    </location>
</feature>
<dbReference type="PROSITE" id="PS51293">
    <property type="entry name" value="SANT"/>
    <property type="match status" value="1"/>
</dbReference>
<evidence type="ECO:0000313" key="7">
    <source>
        <dbReference type="EMBL" id="PWZ56779.1"/>
    </source>
</evidence>
<dbReference type="SMART" id="SM00717">
    <property type="entry name" value="SANT"/>
    <property type="match status" value="1"/>
</dbReference>
<evidence type="ECO:0000256" key="1">
    <source>
        <dbReference type="ARBA" id="ARBA00023125"/>
    </source>
</evidence>
<keyword evidence="7" id="KW-0418">Kinase</keyword>
<dbReference type="GO" id="GO:0003677">
    <property type="term" value="F:DNA binding"/>
    <property type="evidence" value="ECO:0007669"/>
    <property type="project" value="UniProtKB-KW"/>
</dbReference>
<dbReference type="Gene3D" id="1.10.10.60">
    <property type="entry name" value="Homeodomain-like"/>
    <property type="match status" value="1"/>
</dbReference>
<evidence type="ECO:0000256" key="2">
    <source>
        <dbReference type="ARBA" id="ARBA00023242"/>
    </source>
</evidence>
<evidence type="ECO:0000259" key="5">
    <source>
        <dbReference type="PROSITE" id="PS51293"/>
    </source>
</evidence>
<dbReference type="PROSITE" id="PS50090">
    <property type="entry name" value="MYB_LIKE"/>
    <property type="match status" value="1"/>
</dbReference>
<dbReference type="ExpressionAtlas" id="A0A317YDS7">
    <property type="expression patterns" value="baseline and differential"/>
</dbReference>
<feature type="domain" description="HTH myb-type" evidence="6">
    <location>
        <begin position="109"/>
        <end position="163"/>
    </location>
</feature>
<dbReference type="EMBL" id="NCVQ01000001">
    <property type="protein sequence ID" value="PWZ56779.1"/>
    <property type="molecule type" value="Genomic_DNA"/>
</dbReference>
<keyword evidence="1" id="KW-0238">DNA-binding</keyword>
<sequence length="729" mass="81592">MSIFQSITHYMSLTHALVFNHETVLFPVPTPIQTPPYSAPFSAYLFFCPSTVREALSRVATRRPPPPSGLRRVLRRSTPTIYWVYMCTPMSYTGSAPEPSDPNRKPAKKQTRQWAAWTHQEEEIFFNALRQVGKNFDKITHRVQSKNKDQVRHYYYRLVRRMKKLLGPRFSLDAKNSKDTIAAMLRWWSLLEKFSCTASKLHLKPRRFKTFVEALGKQLLKDRNKSRRKRSRVDMCLPSPSPIISKAPGNENPPVKFLSVDAQNGSRVASPKGSIFKQVAEPISNKPGTTKGELSATRTVKQKRKAGGAVASAAYKKWERAAMAGVSLVADAAEELERNTINPDIFCNVDARTLTSLSERLSSIDGISTNHMKEADSQAPVKLKLQLFPINEATRKALEKDDHNPHLELTLSSRKKISSVLEHLNRKWGNSNIASGELILFPYCANQEDLATYQRWTTRDTVAVADVFLSVNSPSVFRLRYGWVSLVELGAGDDQGMNCVAISAVEWADTLTNISFGHLLTEASKGTHLDCGGTSVKNPLFFENPCSYDSFDAAVALHASRYQASEQSAHAPHSTIWGAEETCDEFIFNLSASRKQEGSNTLSSSPDTNNEVHPSNSEGFKGFLEDLAGEADADNPYNNDDAKDEEFYAKSPPRNDETNELKDQSLADIYWPDSLGPLDLDIPSVRYEADDILIGDSQNSWNRLMANSLDAFRNLSFFSDKNDSIPSIM</sequence>
<proteinExistence type="predicted"/>
<dbReference type="Proteomes" id="UP000251960">
    <property type="component" value="Chromosome 1"/>
</dbReference>
<gene>
    <name evidence="7" type="primary">TKI1_2</name>
    <name evidence="7" type="ORF">Zm00014a_037872</name>
</gene>
<dbReference type="InterPro" id="IPR017884">
    <property type="entry name" value="SANT_dom"/>
</dbReference>